<dbReference type="STRING" id="554055.A0A2P6VAZ6"/>
<dbReference type="SUPFAM" id="SSF64182">
    <property type="entry name" value="DHH phosphoesterases"/>
    <property type="match status" value="1"/>
</dbReference>
<keyword evidence="2" id="KW-1185">Reference proteome</keyword>
<evidence type="ECO:0000313" key="1">
    <source>
        <dbReference type="EMBL" id="PSC71276.1"/>
    </source>
</evidence>
<dbReference type="PANTHER" id="PTHR46922:SF4">
    <property type="entry name" value="DHHA1 DOMAIN PROTEIN"/>
    <property type="match status" value="1"/>
</dbReference>
<dbReference type="PANTHER" id="PTHR46922">
    <property type="entry name" value="DHHA1 DOMAIN PROTEIN"/>
    <property type="match status" value="1"/>
</dbReference>
<sequence>MAPRNLCLYHYPCPDGVFAALAVHLAHRARGQAVEYWPNTVYAPLTLEDLRLQGVVTAYLVDFSGGPGFARSLAQRARRVVVLDHHKTAAAELCDPQLAEGLPGLEVHFDMERSGATVSYDFFRPEGLTPEQQQLFKYIEDADLWRWRLPDSKAFTAGLASLRLEFDARKNPGVWDQLLAQTPQGLIARGKPILEGQARLVAGAVAQAFVVQLGGGDGAGRGWGRCLAVRVGPELSSLRSQLGNELAAASAAQGLRAMAVVAYLEPAMSDDSKMKCSVRSIGESEDTTEISEAYGGGGHRNASSFITDAAVFERWRQA</sequence>
<organism evidence="1 2">
    <name type="scientific">Micractinium conductrix</name>
    <dbReference type="NCBI Taxonomy" id="554055"/>
    <lineage>
        <taxon>Eukaryota</taxon>
        <taxon>Viridiplantae</taxon>
        <taxon>Chlorophyta</taxon>
        <taxon>core chlorophytes</taxon>
        <taxon>Trebouxiophyceae</taxon>
        <taxon>Chlorellales</taxon>
        <taxon>Chlorellaceae</taxon>
        <taxon>Chlorella clade</taxon>
        <taxon>Micractinium</taxon>
    </lineage>
</organism>
<gene>
    <name evidence="1" type="ORF">C2E20_5352</name>
</gene>
<comment type="caution">
    <text evidence="1">The sequence shown here is derived from an EMBL/GenBank/DDBJ whole genome shotgun (WGS) entry which is preliminary data.</text>
</comment>
<protein>
    <submittedName>
        <fullName evidence="1">DHHA1 domain</fullName>
    </submittedName>
</protein>
<dbReference type="Proteomes" id="UP000239649">
    <property type="component" value="Unassembled WGS sequence"/>
</dbReference>
<accession>A0A2P6VAZ6</accession>
<dbReference type="EMBL" id="LHPF02000015">
    <property type="protein sequence ID" value="PSC71276.1"/>
    <property type="molecule type" value="Genomic_DNA"/>
</dbReference>
<dbReference type="AlphaFoldDB" id="A0A2P6VAZ6"/>
<reference evidence="1 2" key="1">
    <citation type="journal article" date="2018" name="Plant J.">
        <title>Genome sequences of Chlorella sorokiniana UTEX 1602 and Micractinium conductrix SAG 241.80: implications to maltose excretion by a green alga.</title>
        <authorList>
            <person name="Arriola M.B."/>
            <person name="Velmurugan N."/>
            <person name="Zhang Y."/>
            <person name="Plunkett M.H."/>
            <person name="Hondzo H."/>
            <person name="Barney B.M."/>
        </authorList>
    </citation>
    <scope>NUCLEOTIDE SEQUENCE [LARGE SCALE GENOMIC DNA]</scope>
    <source>
        <strain evidence="1 2">SAG 241.80</strain>
    </source>
</reference>
<evidence type="ECO:0000313" key="2">
    <source>
        <dbReference type="Proteomes" id="UP000239649"/>
    </source>
</evidence>
<name>A0A2P6VAZ6_9CHLO</name>
<proteinExistence type="predicted"/>
<dbReference type="OrthoDB" id="443832at2759"/>
<dbReference type="Gene3D" id="3.10.310.30">
    <property type="match status" value="1"/>
</dbReference>
<dbReference type="InterPro" id="IPR038763">
    <property type="entry name" value="DHH_sf"/>
</dbReference>